<comment type="caution">
    <text evidence="1">The sequence shown here is derived from an EMBL/GenBank/DDBJ whole genome shotgun (WGS) entry which is preliminary data.</text>
</comment>
<evidence type="ECO:0000313" key="1">
    <source>
        <dbReference type="EMBL" id="TNN74693.1"/>
    </source>
</evidence>
<evidence type="ECO:0000313" key="2">
    <source>
        <dbReference type="Proteomes" id="UP000314294"/>
    </source>
</evidence>
<keyword evidence="2" id="KW-1185">Reference proteome</keyword>
<gene>
    <name evidence="1" type="ORF">EYF80_015011</name>
</gene>
<proteinExistence type="predicted"/>
<sequence length="92" mass="10258">MPMKREAAVSHRHVPYRAERAGMVIVLLTSSNRMCLCHSRLALLRRPVLPFLPPSLPPSVRPFLLQVGSPLHIAGIITTAPRWASRALTSER</sequence>
<dbReference type="AlphaFoldDB" id="A0A4Z2ICA1"/>
<accession>A0A4Z2ICA1</accession>
<protein>
    <submittedName>
        <fullName evidence="1">Uncharacterized protein</fullName>
    </submittedName>
</protein>
<reference evidence="1 2" key="1">
    <citation type="submission" date="2019-03" db="EMBL/GenBank/DDBJ databases">
        <title>First draft genome of Liparis tanakae, snailfish: a comprehensive survey of snailfish specific genes.</title>
        <authorList>
            <person name="Kim W."/>
            <person name="Song I."/>
            <person name="Jeong J.-H."/>
            <person name="Kim D."/>
            <person name="Kim S."/>
            <person name="Ryu S."/>
            <person name="Song J.Y."/>
            <person name="Lee S.K."/>
        </authorList>
    </citation>
    <scope>NUCLEOTIDE SEQUENCE [LARGE SCALE GENOMIC DNA]</scope>
    <source>
        <tissue evidence="1">Muscle</tissue>
    </source>
</reference>
<dbReference type="EMBL" id="SRLO01000111">
    <property type="protein sequence ID" value="TNN74693.1"/>
    <property type="molecule type" value="Genomic_DNA"/>
</dbReference>
<name>A0A4Z2ICA1_9TELE</name>
<organism evidence="1 2">
    <name type="scientific">Liparis tanakae</name>
    <name type="common">Tanaka's snailfish</name>
    <dbReference type="NCBI Taxonomy" id="230148"/>
    <lineage>
        <taxon>Eukaryota</taxon>
        <taxon>Metazoa</taxon>
        <taxon>Chordata</taxon>
        <taxon>Craniata</taxon>
        <taxon>Vertebrata</taxon>
        <taxon>Euteleostomi</taxon>
        <taxon>Actinopterygii</taxon>
        <taxon>Neopterygii</taxon>
        <taxon>Teleostei</taxon>
        <taxon>Neoteleostei</taxon>
        <taxon>Acanthomorphata</taxon>
        <taxon>Eupercaria</taxon>
        <taxon>Perciformes</taxon>
        <taxon>Cottioidei</taxon>
        <taxon>Cottales</taxon>
        <taxon>Liparidae</taxon>
        <taxon>Liparis</taxon>
    </lineage>
</organism>
<dbReference type="Proteomes" id="UP000314294">
    <property type="component" value="Unassembled WGS sequence"/>
</dbReference>